<evidence type="ECO:0000256" key="1">
    <source>
        <dbReference type="ARBA" id="ARBA00004370"/>
    </source>
</evidence>
<dbReference type="InterPro" id="IPR052954">
    <property type="entry name" value="GPCR-Ligand_Int"/>
</dbReference>
<gene>
    <name evidence="8" type="ORF">V1264_002370</name>
</gene>
<comment type="subcellular location">
    <subcellularLocation>
        <location evidence="1">Membrane</location>
    </subcellularLocation>
</comment>
<evidence type="ECO:0000313" key="8">
    <source>
        <dbReference type="EMBL" id="KAK7116740.1"/>
    </source>
</evidence>
<evidence type="ECO:0000256" key="4">
    <source>
        <dbReference type="ARBA" id="ARBA00023136"/>
    </source>
</evidence>
<protein>
    <recommendedName>
        <fullName evidence="7">G-protein coupled receptors family 1 profile domain-containing protein</fullName>
    </recommendedName>
</protein>
<dbReference type="Gene3D" id="1.20.1070.10">
    <property type="entry name" value="Rhodopsin 7-helix transmembrane proteins"/>
    <property type="match status" value="1"/>
</dbReference>
<feature type="transmembrane region" description="Helical" evidence="6">
    <location>
        <begin position="231"/>
        <end position="256"/>
    </location>
</feature>
<feature type="transmembrane region" description="Helical" evidence="6">
    <location>
        <begin position="174"/>
        <end position="191"/>
    </location>
</feature>
<evidence type="ECO:0000259" key="7">
    <source>
        <dbReference type="PROSITE" id="PS50262"/>
    </source>
</evidence>
<accession>A0AAN9C993</accession>
<feature type="compositionally biased region" description="Basic and acidic residues" evidence="5">
    <location>
        <begin position="448"/>
        <end position="457"/>
    </location>
</feature>
<evidence type="ECO:0000256" key="6">
    <source>
        <dbReference type="SAM" id="Phobius"/>
    </source>
</evidence>
<evidence type="ECO:0000256" key="3">
    <source>
        <dbReference type="ARBA" id="ARBA00022989"/>
    </source>
</evidence>
<dbReference type="AlphaFoldDB" id="A0AAN9C993"/>
<dbReference type="CDD" id="cd14978">
    <property type="entry name" value="7tmA_FMRFamide_R-like"/>
    <property type="match status" value="1"/>
</dbReference>
<dbReference type="PANTHER" id="PTHR46641">
    <property type="entry name" value="FMRFAMIDE RECEPTOR-RELATED"/>
    <property type="match status" value="1"/>
</dbReference>
<dbReference type="GO" id="GO:0004930">
    <property type="term" value="F:G protein-coupled receptor activity"/>
    <property type="evidence" value="ECO:0007669"/>
    <property type="project" value="InterPro"/>
</dbReference>
<dbReference type="InterPro" id="IPR017452">
    <property type="entry name" value="GPCR_Rhodpsn_7TM"/>
</dbReference>
<feature type="region of interest" description="Disordered" evidence="5">
    <location>
        <begin position="396"/>
        <end position="457"/>
    </location>
</feature>
<feature type="transmembrane region" description="Helical" evidence="6">
    <location>
        <begin position="132"/>
        <end position="153"/>
    </location>
</feature>
<sequence>MELSGRAAALEGLYNAPTTLNWSATTTFLPYAPEPPFPCNSSQAPPPDTWFTHLNFYVNGVMTAAVTGLGLVGNALAVIVLTRRTMHTSTNCFLTALAIWDSVVLLASLLLMSLGEIVPGFSSDALPYVIVYLYPVALVAQTATVWLTVSFTVERYIAVCHPLQAASMCTIPRARIVIVVIALVSVLYNMPRWFEYSLLHLQNPISNATCLGVDKTLLAENSVYNKIYFGWLYFLVMCFIPLCSLAVLNAFLVVAVKRSQRQRKDMNVRQSRENNVTIMLVSVVMVFIVCQVPALIYNMAYAISMTTVTTSPSWQVLSTVRNFLVNLNSAINFILYCALGQKFRRTFVRTFCPCVARRARDGFHSFTYNHHGDLATSNSQNGTVYMKLMKGAKSKGVKGERGGAIGGGGGGGGGGRGGKKAGGGGEAKKKRGGGGHHHNQQNGNQRTSKTDLTKVADQDSGVVVHKYSPRASIDSTNCDSALYLAATGRGKTKTRVSERSLLPKTRDDV</sequence>
<organism evidence="8 9">
    <name type="scientific">Littorina saxatilis</name>
    <dbReference type="NCBI Taxonomy" id="31220"/>
    <lineage>
        <taxon>Eukaryota</taxon>
        <taxon>Metazoa</taxon>
        <taxon>Spiralia</taxon>
        <taxon>Lophotrochozoa</taxon>
        <taxon>Mollusca</taxon>
        <taxon>Gastropoda</taxon>
        <taxon>Caenogastropoda</taxon>
        <taxon>Littorinimorpha</taxon>
        <taxon>Littorinoidea</taxon>
        <taxon>Littorinidae</taxon>
        <taxon>Littorina</taxon>
    </lineage>
</organism>
<keyword evidence="4 6" id="KW-0472">Membrane</keyword>
<dbReference type="PRINTS" id="PR00237">
    <property type="entry name" value="GPCRRHODOPSN"/>
</dbReference>
<feature type="compositionally biased region" description="Basic residues" evidence="5">
    <location>
        <begin position="428"/>
        <end position="439"/>
    </location>
</feature>
<feature type="transmembrane region" description="Helical" evidence="6">
    <location>
        <begin position="276"/>
        <end position="300"/>
    </location>
</feature>
<proteinExistence type="predicted"/>
<feature type="transmembrane region" description="Helical" evidence="6">
    <location>
        <begin position="56"/>
        <end position="81"/>
    </location>
</feature>
<evidence type="ECO:0000313" key="9">
    <source>
        <dbReference type="Proteomes" id="UP001374579"/>
    </source>
</evidence>
<dbReference type="PANTHER" id="PTHR46641:SF2">
    <property type="entry name" value="FMRFAMIDE RECEPTOR"/>
    <property type="match status" value="1"/>
</dbReference>
<dbReference type="Pfam" id="PF00001">
    <property type="entry name" value="7tm_1"/>
    <property type="match status" value="1"/>
</dbReference>
<dbReference type="PROSITE" id="PS50262">
    <property type="entry name" value="G_PROTEIN_RECEP_F1_2"/>
    <property type="match status" value="1"/>
</dbReference>
<keyword evidence="3 6" id="KW-1133">Transmembrane helix</keyword>
<dbReference type="Proteomes" id="UP001374579">
    <property type="component" value="Unassembled WGS sequence"/>
</dbReference>
<dbReference type="GO" id="GO:0016020">
    <property type="term" value="C:membrane"/>
    <property type="evidence" value="ECO:0007669"/>
    <property type="project" value="UniProtKB-SubCell"/>
</dbReference>
<keyword evidence="9" id="KW-1185">Reference proteome</keyword>
<dbReference type="EMBL" id="JBAMIC010000001">
    <property type="protein sequence ID" value="KAK7116740.1"/>
    <property type="molecule type" value="Genomic_DNA"/>
</dbReference>
<feature type="region of interest" description="Disordered" evidence="5">
    <location>
        <begin position="489"/>
        <end position="509"/>
    </location>
</feature>
<reference evidence="8 9" key="1">
    <citation type="submission" date="2024-02" db="EMBL/GenBank/DDBJ databases">
        <title>Chromosome-scale genome assembly of the rough periwinkle Littorina saxatilis.</title>
        <authorList>
            <person name="De Jode A."/>
            <person name="Faria R."/>
            <person name="Formenti G."/>
            <person name="Sims Y."/>
            <person name="Smith T.P."/>
            <person name="Tracey A."/>
            <person name="Wood J.M.D."/>
            <person name="Zagrodzka Z.B."/>
            <person name="Johannesson K."/>
            <person name="Butlin R.K."/>
            <person name="Leder E.H."/>
        </authorList>
    </citation>
    <scope>NUCLEOTIDE SEQUENCE [LARGE SCALE GENOMIC DNA]</scope>
    <source>
        <strain evidence="8">Snail1</strain>
        <tissue evidence="8">Muscle</tissue>
    </source>
</reference>
<comment type="caution">
    <text evidence="8">The sequence shown here is derived from an EMBL/GenBank/DDBJ whole genome shotgun (WGS) entry which is preliminary data.</text>
</comment>
<feature type="transmembrane region" description="Helical" evidence="6">
    <location>
        <begin position="320"/>
        <end position="339"/>
    </location>
</feature>
<evidence type="ECO:0000256" key="2">
    <source>
        <dbReference type="ARBA" id="ARBA00022692"/>
    </source>
</evidence>
<dbReference type="InterPro" id="IPR000276">
    <property type="entry name" value="GPCR_Rhodpsn"/>
</dbReference>
<keyword evidence="2 6" id="KW-0812">Transmembrane</keyword>
<feature type="compositionally biased region" description="Gly residues" evidence="5">
    <location>
        <begin position="402"/>
        <end position="425"/>
    </location>
</feature>
<dbReference type="SUPFAM" id="SSF81321">
    <property type="entry name" value="Family A G protein-coupled receptor-like"/>
    <property type="match status" value="1"/>
</dbReference>
<feature type="transmembrane region" description="Helical" evidence="6">
    <location>
        <begin position="93"/>
        <end position="112"/>
    </location>
</feature>
<evidence type="ECO:0000256" key="5">
    <source>
        <dbReference type="SAM" id="MobiDB-lite"/>
    </source>
</evidence>
<feature type="domain" description="G-protein coupled receptors family 1 profile" evidence="7">
    <location>
        <begin position="73"/>
        <end position="336"/>
    </location>
</feature>
<name>A0AAN9C993_9CAEN</name>